<keyword evidence="12" id="KW-1185">Reference proteome</keyword>
<dbReference type="InterPro" id="IPR004895">
    <property type="entry name" value="Prenylated_rab_accept_PRA1"/>
</dbReference>
<dbReference type="AlphaFoldDB" id="A0A9Q0MKH2"/>
<evidence type="ECO:0000256" key="5">
    <source>
        <dbReference type="ARBA" id="ARBA00022989"/>
    </source>
</evidence>
<reference evidence="11" key="1">
    <citation type="submission" date="2022-12" db="EMBL/GenBank/DDBJ databases">
        <title>Genome assemblies of Blomia tropicalis.</title>
        <authorList>
            <person name="Cui Y."/>
        </authorList>
    </citation>
    <scope>NUCLEOTIDE SEQUENCE</scope>
    <source>
        <tissue evidence="11">Adult mites</tissue>
    </source>
</reference>
<feature type="region of interest" description="Disordered" evidence="9">
    <location>
        <begin position="276"/>
        <end position="305"/>
    </location>
</feature>
<feature type="transmembrane region" description="Helical" evidence="10">
    <location>
        <begin position="435"/>
        <end position="467"/>
    </location>
</feature>
<comment type="caution">
    <text evidence="11">The sequence shown here is derived from an EMBL/GenBank/DDBJ whole genome shotgun (WGS) entry which is preliminary data.</text>
</comment>
<name>A0A9Q0MKH2_BLOTA</name>
<dbReference type="PANTHER" id="PTHR19317">
    <property type="entry name" value="PRENYLATED RAB ACCEPTOR 1-RELATED"/>
    <property type="match status" value="1"/>
</dbReference>
<dbReference type="GO" id="GO:0016020">
    <property type="term" value="C:membrane"/>
    <property type="evidence" value="ECO:0007669"/>
    <property type="project" value="UniProtKB-SubCell"/>
</dbReference>
<sequence length="562" mass="62345">MRRRKSSCPDIDHRRTSLATPSGKNGVKLDLYIEDDELYTGSGMRHRTPSPTANLSHHSSPDRRTSSLNIEDLAEEVLCLRLLSTRTRYRFGGLQIHIISPVFNVDKLFNVEFDQDSQVSLIKSQQSNGEQLIDHNESSNGMISIDPKMNGGKSATIVISPDFDETDTKCSNGNGPSFSADLTLYEANTLNEANECEVRKTSIPVTSSPITSVDESTSVKFDNVKVYANIDRTSLIESIDLETKQNIKGNKGGKSKIGSLRRHTHYYCYIPSTLSQSTSSAANDRPISHEDLTRDYSDSSNGSTRRMSAHTLRRFMAKKDVSKSKVEPVKVQVEEPQSTIECQNQLVLNVKEPPFVETTSDSVKNNQQENTSTPNQLSEFLFAKMSAVLNSASKIPQRTGSWIDFFQPKQFSIPASGGDISERLRSNLHAFYGNYAIITLILLAYCLLSSPLLLIGVILCGYLGYFVVNRNQDITLFGQNINQSQQLIAIAVCSVPLFLLLGITGIFFWLIGASTCVVALHSIFHQVLKQEETQVNEIEATNEQNIVIPQQNGVATFQVIAL</sequence>
<evidence type="ECO:0000256" key="4">
    <source>
        <dbReference type="ARBA" id="ARBA00022692"/>
    </source>
</evidence>
<keyword evidence="6 10" id="KW-0472">Membrane</keyword>
<comment type="similarity">
    <text evidence="3">Belongs to the PRA1 family.</text>
</comment>
<feature type="compositionally biased region" description="Basic and acidic residues" evidence="9">
    <location>
        <begin position="286"/>
        <end position="297"/>
    </location>
</feature>
<evidence type="ECO:0000256" key="7">
    <source>
        <dbReference type="ARBA" id="ARBA00039293"/>
    </source>
</evidence>
<evidence type="ECO:0000256" key="6">
    <source>
        <dbReference type="ARBA" id="ARBA00023136"/>
    </source>
</evidence>
<dbReference type="Proteomes" id="UP001142055">
    <property type="component" value="Chromosome 1"/>
</dbReference>
<gene>
    <name evidence="11" type="ORF">RDWZM_004060</name>
</gene>
<evidence type="ECO:0000313" key="12">
    <source>
        <dbReference type="Proteomes" id="UP001142055"/>
    </source>
</evidence>
<evidence type="ECO:0000256" key="2">
    <source>
        <dbReference type="ARBA" id="ARBA00004234"/>
    </source>
</evidence>
<dbReference type="PANTHER" id="PTHR19317:SF0">
    <property type="entry name" value="PRENYLATED RAB ACCEPTOR PROTEIN 1"/>
    <property type="match status" value="1"/>
</dbReference>
<dbReference type="GO" id="GO:0005794">
    <property type="term" value="C:Golgi apparatus"/>
    <property type="evidence" value="ECO:0007669"/>
    <property type="project" value="TreeGrafter"/>
</dbReference>
<keyword evidence="4 10" id="KW-0812">Transmembrane</keyword>
<feature type="region of interest" description="Disordered" evidence="9">
    <location>
        <begin position="1"/>
        <end position="22"/>
    </location>
</feature>
<proteinExistence type="inferred from homology"/>
<feature type="transmembrane region" description="Helical" evidence="10">
    <location>
        <begin position="487"/>
        <end position="520"/>
    </location>
</feature>
<evidence type="ECO:0000256" key="1">
    <source>
        <dbReference type="ARBA" id="ARBA00004141"/>
    </source>
</evidence>
<dbReference type="GO" id="GO:0008021">
    <property type="term" value="C:synaptic vesicle"/>
    <property type="evidence" value="ECO:0007669"/>
    <property type="project" value="UniProtKB-SubCell"/>
</dbReference>
<protein>
    <recommendedName>
        <fullName evidence="7">Prenylated Rab acceptor protein 1</fullName>
    </recommendedName>
    <alternativeName>
        <fullName evidence="8">PRA1 family protein 1</fullName>
    </alternativeName>
</protein>
<evidence type="ECO:0000256" key="9">
    <source>
        <dbReference type="SAM" id="MobiDB-lite"/>
    </source>
</evidence>
<evidence type="ECO:0000313" key="11">
    <source>
        <dbReference type="EMBL" id="KAJ6225515.1"/>
    </source>
</evidence>
<evidence type="ECO:0000256" key="8">
    <source>
        <dbReference type="ARBA" id="ARBA00043113"/>
    </source>
</evidence>
<dbReference type="EMBL" id="JAPWDV010000001">
    <property type="protein sequence ID" value="KAJ6225515.1"/>
    <property type="molecule type" value="Genomic_DNA"/>
</dbReference>
<accession>A0A9Q0MKH2</accession>
<comment type="subcellular location">
    <subcellularLocation>
        <location evidence="2">Cytoplasmic vesicle</location>
        <location evidence="2">Secretory vesicle</location>
        <location evidence="2">Synaptic vesicle</location>
    </subcellularLocation>
    <subcellularLocation>
        <location evidence="1">Membrane</location>
        <topology evidence="1">Multi-pass membrane protein</topology>
    </subcellularLocation>
</comment>
<evidence type="ECO:0000256" key="10">
    <source>
        <dbReference type="SAM" id="Phobius"/>
    </source>
</evidence>
<evidence type="ECO:0000256" key="3">
    <source>
        <dbReference type="ARBA" id="ARBA00006483"/>
    </source>
</evidence>
<feature type="region of interest" description="Disordered" evidence="9">
    <location>
        <begin position="41"/>
        <end position="67"/>
    </location>
</feature>
<feature type="compositionally biased region" description="Polar residues" evidence="9">
    <location>
        <begin position="49"/>
        <end position="58"/>
    </location>
</feature>
<keyword evidence="5 10" id="KW-1133">Transmembrane helix</keyword>
<organism evidence="11 12">
    <name type="scientific">Blomia tropicalis</name>
    <name type="common">Mite</name>
    <dbReference type="NCBI Taxonomy" id="40697"/>
    <lineage>
        <taxon>Eukaryota</taxon>
        <taxon>Metazoa</taxon>
        <taxon>Ecdysozoa</taxon>
        <taxon>Arthropoda</taxon>
        <taxon>Chelicerata</taxon>
        <taxon>Arachnida</taxon>
        <taxon>Acari</taxon>
        <taxon>Acariformes</taxon>
        <taxon>Sarcoptiformes</taxon>
        <taxon>Astigmata</taxon>
        <taxon>Glycyphagoidea</taxon>
        <taxon>Echimyopodidae</taxon>
        <taxon>Blomia</taxon>
    </lineage>
</organism>
<dbReference type="Pfam" id="PF03208">
    <property type="entry name" value="PRA1"/>
    <property type="match status" value="1"/>
</dbReference>